<proteinExistence type="predicted"/>
<dbReference type="Proteomes" id="UP001515480">
    <property type="component" value="Unassembled WGS sequence"/>
</dbReference>
<keyword evidence="2" id="KW-1185">Reference proteome</keyword>
<comment type="caution">
    <text evidence="1">The sequence shown here is derived from an EMBL/GenBank/DDBJ whole genome shotgun (WGS) entry which is preliminary data.</text>
</comment>
<protein>
    <submittedName>
        <fullName evidence="1">Uncharacterized protein</fullName>
    </submittedName>
</protein>
<accession>A0AB34J6F3</accession>
<name>A0AB34J6F3_PRYPA</name>
<evidence type="ECO:0000313" key="1">
    <source>
        <dbReference type="EMBL" id="KAL1512240.1"/>
    </source>
</evidence>
<reference evidence="1 2" key="1">
    <citation type="journal article" date="2024" name="Science">
        <title>Giant polyketide synthase enzymes in the biosynthesis of giant marine polyether toxins.</title>
        <authorList>
            <person name="Fallon T.R."/>
            <person name="Shende V.V."/>
            <person name="Wierzbicki I.H."/>
            <person name="Pendleton A.L."/>
            <person name="Watervoot N.F."/>
            <person name="Auber R.P."/>
            <person name="Gonzalez D.J."/>
            <person name="Wisecaver J.H."/>
            <person name="Moore B.S."/>
        </authorList>
    </citation>
    <scope>NUCLEOTIDE SEQUENCE [LARGE SCALE GENOMIC DNA]</scope>
    <source>
        <strain evidence="1 2">12B1</strain>
    </source>
</reference>
<sequence length="187" mass="21039">MESDADEVESEVDFEECLEEDEMDYAKDCPVWLARADVHLTRLLELWHEAEMELQEVCARAQLRAGIPKEKGGVIMDELSHEDEYEDDFEMDEADDDKVDGNSCCPLWLVQAEFALAKSKGAPHPSLTPTMTACPGAGGVLERIREQIALMRERVEPTDNKFIRCTDFTDYCEDNVATPFQLAAAAC</sequence>
<gene>
    <name evidence="1" type="ORF">AB1Y20_005502</name>
</gene>
<dbReference type="EMBL" id="JBGBPQ010000013">
    <property type="protein sequence ID" value="KAL1512240.1"/>
    <property type="molecule type" value="Genomic_DNA"/>
</dbReference>
<organism evidence="1 2">
    <name type="scientific">Prymnesium parvum</name>
    <name type="common">Toxic golden alga</name>
    <dbReference type="NCBI Taxonomy" id="97485"/>
    <lineage>
        <taxon>Eukaryota</taxon>
        <taxon>Haptista</taxon>
        <taxon>Haptophyta</taxon>
        <taxon>Prymnesiophyceae</taxon>
        <taxon>Prymnesiales</taxon>
        <taxon>Prymnesiaceae</taxon>
        <taxon>Prymnesium</taxon>
    </lineage>
</organism>
<dbReference type="AlphaFoldDB" id="A0AB34J6F3"/>
<evidence type="ECO:0000313" key="2">
    <source>
        <dbReference type="Proteomes" id="UP001515480"/>
    </source>
</evidence>